<proteinExistence type="predicted"/>
<evidence type="ECO:0000256" key="1">
    <source>
        <dbReference type="ARBA" id="ARBA00000085"/>
    </source>
</evidence>
<dbReference type="Proteomes" id="UP000182624">
    <property type="component" value="Unassembled WGS sequence"/>
</dbReference>
<dbReference type="OrthoDB" id="9809348at2"/>
<evidence type="ECO:0000256" key="3">
    <source>
        <dbReference type="ARBA" id="ARBA00023012"/>
    </source>
</evidence>
<evidence type="ECO:0000259" key="5">
    <source>
        <dbReference type="Pfam" id="PF02518"/>
    </source>
</evidence>
<dbReference type="InterPro" id="IPR036890">
    <property type="entry name" value="HATPase_C_sf"/>
</dbReference>
<keyword evidence="7" id="KW-0808">Transferase</keyword>
<reference evidence="8" key="1">
    <citation type="submission" date="2016-10" db="EMBL/GenBank/DDBJ databases">
        <authorList>
            <person name="Varghese N."/>
            <person name="Submissions S."/>
        </authorList>
    </citation>
    <scope>NUCLEOTIDE SEQUENCE [LARGE SCALE GENOMIC DNA]</scope>
    <source>
        <strain evidence="8">P18</strain>
    </source>
</reference>
<dbReference type="PRINTS" id="PR00344">
    <property type="entry name" value="BCTRLSENSOR"/>
</dbReference>
<feature type="domain" description="Histidine kinase/HSP90-like ATPase" evidence="5">
    <location>
        <begin position="401"/>
        <end position="515"/>
    </location>
</feature>
<dbReference type="Gene3D" id="3.30.565.10">
    <property type="entry name" value="Histidine kinase-like ATPase, C-terminal domain"/>
    <property type="match status" value="1"/>
</dbReference>
<dbReference type="EMBL" id="FOXO01000005">
    <property type="protein sequence ID" value="SFP65884.1"/>
    <property type="molecule type" value="Genomic_DNA"/>
</dbReference>
<feature type="domain" description="Signal transduction histidine kinase internal region" evidence="6">
    <location>
        <begin position="307"/>
        <end position="382"/>
    </location>
</feature>
<dbReference type="EC" id="2.7.13.3" evidence="2"/>
<keyword evidence="4" id="KW-1133">Transmembrane helix</keyword>
<evidence type="ECO:0000256" key="2">
    <source>
        <dbReference type="ARBA" id="ARBA00012438"/>
    </source>
</evidence>
<comment type="catalytic activity">
    <reaction evidence="1">
        <text>ATP + protein L-histidine = ADP + protein N-phospho-L-histidine.</text>
        <dbReference type="EC" id="2.7.13.3"/>
    </reaction>
</comment>
<dbReference type="GO" id="GO:0000155">
    <property type="term" value="F:phosphorelay sensor kinase activity"/>
    <property type="evidence" value="ECO:0007669"/>
    <property type="project" value="InterPro"/>
</dbReference>
<dbReference type="Pfam" id="PF06580">
    <property type="entry name" value="His_kinase"/>
    <property type="match status" value="1"/>
</dbReference>
<dbReference type="InterPro" id="IPR003594">
    <property type="entry name" value="HATPase_dom"/>
</dbReference>
<evidence type="ECO:0000256" key="4">
    <source>
        <dbReference type="SAM" id="Phobius"/>
    </source>
</evidence>
<dbReference type="PANTHER" id="PTHR34220">
    <property type="entry name" value="SENSOR HISTIDINE KINASE YPDA"/>
    <property type="match status" value="1"/>
</dbReference>
<gene>
    <name evidence="7" type="ORF">SAMN04487928_105131</name>
</gene>
<dbReference type="InterPro" id="IPR010559">
    <property type="entry name" value="Sig_transdc_His_kin_internal"/>
</dbReference>
<dbReference type="InterPro" id="IPR004358">
    <property type="entry name" value="Sig_transdc_His_kin-like_C"/>
</dbReference>
<feature type="transmembrane region" description="Helical" evidence="4">
    <location>
        <begin position="269"/>
        <end position="286"/>
    </location>
</feature>
<name>A0A1I5S5D8_9FIRM</name>
<keyword evidence="7" id="KW-0418">Kinase</keyword>
<dbReference type="InterPro" id="IPR050640">
    <property type="entry name" value="Bact_2-comp_sensor_kinase"/>
</dbReference>
<protein>
    <recommendedName>
        <fullName evidence="2">histidine kinase</fullName>
        <ecNumber evidence="2">2.7.13.3</ecNumber>
    </recommendedName>
</protein>
<dbReference type="GO" id="GO:0016020">
    <property type="term" value="C:membrane"/>
    <property type="evidence" value="ECO:0007669"/>
    <property type="project" value="InterPro"/>
</dbReference>
<keyword evidence="4" id="KW-0812">Transmembrane</keyword>
<dbReference type="SUPFAM" id="SSF55874">
    <property type="entry name" value="ATPase domain of HSP90 chaperone/DNA topoisomerase II/histidine kinase"/>
    <property type="match status" value="1"/>
</dbReference>
<dbReference type="Pfam" id="PF02518">
    <property type="entry name" value="HATPase_c"/>
    <property type="match status" value="1"/>
</dbReference>
<evidence type="ECO:0000259" key="6">
    <source>
        <dbReference type="Pfam" id="PF06580"/>
    </source>
</evidence>
<keyword evidence="3" id="KW-0902">Two-component regulatory system</keyword>
<sequence length="519" mass="58457">MLKKDRINKYILLFILLSIVLVVSFAGIRGIMQNYYEKNEIDDSYSLFEQEIQAAIKTEKEVEDLLLLVTLNDTVSDYLEAEDLATRMAQRNRVSQLFGSLTKTDSGVCAIVFYDESGTLVGMLGEKFFQVEDKSFLINGDTYSNVLASNEDTYFHVENRVFSKAKGSFYSIGSVALLYNTHKLQEIVDVLSIRQDSFSAVVDKNGDFIVSSGIYKEEYADAIKGNIDGFRDDVVYIDTLPNSGWKLVNIIPESSFEVFPIEIRFVNQITYFIVAAVVALMFVVVFRQALKGEREVLELEYEKKRTEMIAYKGQINPHFMYNTLESIRGMALYKEEPEIAKLTGSLSKLFRYNVKGDELVTIAEVAKNLREYARIIDYRFMGKIKIIVNVSEEINDILIPKMLIQPILENAVIHGLESKVEGGTAVADFSRNCSNNSICITITDDGSGMNEEQLEAVKNIIHNGRYRQTGIHEAGTKIGIANVCRRITLFYGDRATISVTSAEGKGTCFSLLLPPDVED</sequence>
<dbReference type="PANTHER" id="PTHR34220:SF7">
    <property type="entry name" value="SENSOR HISTIDINE KINASE YPDA"/>
    <property type="match status" value="1"/>
</dbReference>
<dbReference type="AlphaFoldDB" id="A0A1I5S5D8"/>
<keyword evidence="8" id="KW-1185">Reference proteome</keyword>
<organism evidence="7 8">
    <name type="scientific">Butyrivibrio proteoclasticus</name>
    <dbReference type="NCBI Taxonomy" id="43305"/>
    <lineage>
        <taxon>Bacteria</taxon>
        <taxon>Bacillati</taxon>
        <taxon>Bacillota</taxon>
        <taxon>Clostridia</taxon>
        <taxon>Lachnospirales</taxon>
        <taxon>Lachnospiraceae</taxon>
        <taxon>Butyrivibrio</taxon>
    </lineage>
</organism>
<evidence type="ECO:0000313" key="8">
    <source>
        <dbReference type="Proteomes" id="UP000182624"/>
    </source>
</evidence>
<keyword evidence="4" id="KW-0472">Membrane</keyword>
<accession>A0A1I5S5D8</accession>
<evidence type="ECO:0000313" key="7">
    <source>
        <dbReference type="EMBL" id="SFP65884.1"/>
    </source>
</evidence>